<gene>
    <name evidence="1" type="ORF">GCM10007977_062620</name>
</gene>
<sequence>MITPLEPTPELLAAARRIAAREWKLGPGDSYDAGVDAHLLLLSLHRLACLHFATPEALLAGGSDRWTLTTKGREWLAEHDPETKETTA</sequence>
<dbReference type="EMBL" id="BMPI01000035">
    <property type="protein sequence ID" value="GGM52560.1"/>
    <property type="molecule type" value="Genomic_DNA"/>
</dbReference>
<dbReference type="RefSeq" id="WP_190253576.1">
    <property type="nucleotide sequence ID" value="NZ_BMPI01000035.1"/>
</dbReference>
<name>A0A917X1E0_9ACTN</name>
<accession>A0A917X1E0</accession>
<keyword evidence="2" id="KW-1185">Reference proteome</keyword>
<evidence type="ECO:0000313" key="2">
    <source>
        <dbReference type="Proteomes" id="UP000642070"/>
    </source>
</evidence>
<protein>
    <submittedName>
        <fullName evidence="1">Uncharacterized protein</fullName>
    </submittedName>
</protein>
<reference evidence="1" key="1">
    <citation type="journal article" date="2014" name="Int. J. Syst. Evol. Microbiol.">
        <title>Complete genome sequence of Corynebacterium casei LMG S-19264T (=DSM 44701T), isolated from a smear-ripened cheese.</title>
        <authorList>
            <consortium name="US DOE Joint Genome Institute (JGI-PGF)"/>
            <person name="Walter F."/>
            <person name="Albersmeier A."/>
            <person name="Kalinowski J."/>
            <person name="Ruckert C."/>
        </authorList>
    </citation>
    <scope>NUCLEOTIDE SEQUENCE</scope>
    <source>
        <strain evidence="1">JCM 19831</strain>
    </source>
</reference>
<dbReference type="Proteomes" id="UP000642070">
    <property type="component" value="Unassembled WGS sequence"/>
</dbReference>
<evidence type="ECO:0000313" key="1">
    <source>
        <dbReference type="EMBL" id="GGM52560.1"/>
    </source>
</evidence>
<dbReference type="AlphaFoldDB" id="A0A917X1E0"/>
<comment type="caution">
    <text evidence="1">The sequence shown here is derived from an EMBL/GenBank/DDBJ whole genome shotgun (WGS) entry which is preliminary data.</text>
</comment>
<reference evidence="1" key="2">
    <citation type="submission" date="2020-09" db="EMBL/GenBank/DDBJ databases">
        <authorList>
            <person name="Sun Q."/>
            <person name="Ohkuma M."/>
        </authorList>
    </citation>
    <scope>NUCLEOTIDE SEQUENCE</scope>
    <source>
        <strain evidence="1">JCM 19831</strain>
    </source>
</reference>
<organism evidence="1 2">
    <name type="scientific">Dactylosporangium sucinum</name>
    <dbReference type="NCBI Taxonomy" id="1424081"/>
    <lineage>
        <taxon>Bacteria</taxon>
        <taxon>Bacillati</taxon>
        <taxon>Actinomycetota</taxon>
        <taxon>Actinomycetes</taxon>
        <taxon>Micromonosporales</taxon>
        <taxon>Micromonosporaceae</taxon>
        <taxon>Dactylosporangium</taxon>
    </lineage>
</organism>
<proteinExistence type="predicted"/>